<dbReference type="GO" id="GO:0046452">
    <property type="term" value="P:dihydrofolate metabolic process"/>
    <property type="evidence" value="ECO:0007669"/>
    <property type="project" value="TreeGrafter"/>
</dbReference>
<evidence type="ECO:0000256" key="3">
    <source>
        <dbReference type="ARBA" id="ARBA00018886"/>
    </source>
</evidence>
<dbReference type="PANTHER" id="PTHR48069:SF3">
    <property type="entry name" value="DIHYDROFOLATE REDUCTASE"/>
    <property type="match status" value="1"/>
</dbReference>
<dbReference type="UniPathway" id="UPA00077">
    <property type="reaction ID" value="UER00158"/>
</dbReference>
<sequence length="209" mass="22976">MTKPQQLTLILAATTPKLGIGYNGTLPWHLPSELKYFRAVTLQQTVIMGRATWESIPPKFRPLPRRDNIIVSRSLAASAPEPVSGTAPRTLFCDSLTAALAAAAESPTKRIYIIGGAQLYNSVLQLASSPAGAALDVRVLMTEVARADGAEIPCDTFFTGFVPAQWQKQPHAELVRFLDNEAIDVPQGKIAENDYEFEFTYWTKRQDAN</sequence>
<dbReference type="GO" id="GO:0046655">
    <property type="term" value="P:folic acid metabolic process"/>
    <property type="evidence" value="ECO:0007669"/>
    <property type="project" value="TreeGrafter"/>
</dbReference>
<dbReference type="PANTHER" id="PTHR48069">
    <property type="entry name" value="DIHYDROFOLATE REDUCTASE"/>
    <property type="match status" value="1"/>
</dbReference>
<feature type="domain" description="DHFR" evidence="8">
    <location>
        <begin position="6"/>
        <end position="204"/>
    </location>
</feature>
<dbReference type="InterPro" id="IPR024072">
    <property type="entry name" value="DHFR-like_dom_sf"/>
</dbReference>
<comment type="pathway">
    <text evidence="1">Cofactor biosynthesis; tetrahydrofolate biosynthesis; 5,6,7,8-tetrahydrofolate from 7,8-dihydrofolate: step 1/1.</text>
</comment>
<keyword evidence="6" id="KW-0560">Oxidoreductase</keyword>
<dbReference type="OrthoDB" id="414698at2759"/>
<dbReference type="CDD" id="cd00209">
    <property type="entry name" value="DHFR"/>
    <property type="match status" value="1"/>
</dbReference>
<dbReference type="Proteomes" id="UP000242525">
    <property type="component" value="Unassembled WGS sequence"/>
</dbReference>
<organism evidence="9 10">
    <name type="scientific">Geotrichum candidum</name>
    <name type="common">Oospora lactis</name>
    <name type="synonym">Dipodascus geotrichum</name>
    <dbReference type="NCBI Taxonomy" id="1173061"/>
    <lineage>
        <taxon>Eukaryota</taxon>
        <taxon>Fungi</taxon>
        <taxon>Dikarya</taxon>
        <taxon>Ascomycota</taxon>
        <taxon>Saccharomycotina</taxon>
        <taxon>Dipodascomycetes</taxon>
        <taxon>Dipodascales</taxon>
        <taxon>Dipodascaceae</taxon>
        <taxon>Geotrichum</taxon>
    </lineage>
</organism>
<evidence type="ECO:0000256" key="1">
    <source>
        <dbReference type="ARBA" id="ARBA00004903"/>
    </source>
</evidence>
<dbReference type="AlphaFoldDB" id="A0A0J9XJB7"/>
<protein>
    <recommendedName>
        <fullName evidence="3">Dihydrofolate reductase</fullName>
        <ecNumber evidence="2">1.5.1.3</ecNumber>
    </recommendedName>
</protein>
<evidence type="ECO:0000256" key="4">
    <source>
        <dbReference type="ARBA" id="ARBA00022563"/>
    </source>
</evidence>
<dbReference type="STRING" id="1173061.A0A0J9XJB7"/>
<evidence type="ECO:0000256" key="2">
    <source>
        <dbReference type="ARBA" id="ARBA00012856"/>
    </source>
</evidence>
<keyword evidence="5" id="KW-0521">NADP</keyword>
<dbReference type="GO" id="GO:0046654">
    <property type="term" value="P:tetrahydrofolate biosynthetic process"/>
    <property type="evidence" value="ECO:0007669"/>
    <property type="project" value="UniProtKB-UniPathway"/>
</dbReference>
<keyword evidence="4" id="KW-0554">One-carbon metabolism</keyword>
<dbReference type="GO" id="GO:0004146">
    <property type="term" value="F:dihydrofolate reductase activity"/>
    <property type="evidence" value="ECO:0007669"/>
    <property type="project" value="UniProtKB-EC"/>
</dbReference>
<dbReference type="GO" id="GO:0050661">
    <property type="term" value="F:NADP binding"/>
    <property type="evidence" value="ECO:0007669"/>
    <property type="project" value="InterPro"/>
</dbReference>
<evidence type="ECO:0000256" key="6">
    <source>
        <dbReference type="ARBA" id="ARBA00023002"/>
    </source>
</evidence>
<dbReference type="InterPro" id="IPR012259">
    <property type="entry name" value="DHFR"/>
</dbReference>
<dbReference type="SUPFAM" id="SSF53597">
    <property type="entry name" value="Dihydrofolate reductase-like"/>
    <property type="match status" value="1"/>
</dbReference>
<dbReference type="GO" id="GO:0006730">
    <property type="term" value="P:one-carbon metabolic process"/>
    <property type="evidence" value="ECO:0007669"/>
    <property type="project" value="UniProtKB-KW"/>
</dbReference>
<evidence type="ECO:0000259" key="8">
    <source>
        <dbReference type="PROSITE" id="PS51330"/>
    </source>
</evidence>
<evidence type="ECO:0000313" key="9">
    <source>
        <dbReference type="EMBL" id="CDO57101.1"/>
    </source>
</evidence>
<evidence type="ECO:0000313" key="10">
    <source>
        <dbReference type="Proteomes" id="UP000242525"/>
    </source>
</evidence>
<dbReference type="GO" id="GO:0005739">
    <property type="term" value="C:mitochondrion"/>
    <property type="evidence" value="ECO:0007669"/>
    <property type="project" value="TreeGrafter"/>
</dbReference>
<dbReference type="Pfam" id="PF00186">
    <property type="entry name" value="DHFR_1"/>
    <property type="match status" value="1"/>
</dbReference>
<dbReference type="PROSITE" id="PS51330">
    <property type="entry name" value="DHFR_2"/>
    <property type="match status" value="1"/>
</dbReference>
<dbReference type="PROSITE" id="PS00075">
    <property type="entry name" value="DHFR_1"/>
    <property type="match status" value="1"/>
</dbReference>
<evidence type="ECO:0000256" key="7">
    <source>
        <dbReference type="RuleBase" id="RU004474"/>
    </source>
</evidence>
<accession>A0A0J9XJB7</accession>
<dbReference type="EC" id="1.5.1.3" evidence="2"/>
<keyword evidence="10" id="KW-1185">Reference proteome</keyword>
<dbReference type="Gene3D" id="3.40.430.10">
    <property type="entry name" value="Dihydrofolate Reductase, subunit A"/>
    <property type="match status" value="1"/>
</dbReference>
<comment type="caution">
    <text evidence="9">The sequence shown here is derived from an EMBL/GenBank/DDBJ whole genome shotgun (WGS) entry which is preliminary data.</text>
</comment>
<dbReference type="InterPro" id="IPR001796">
    <property type="entry name" value="DHFR_dom"/>
</dbReference>
<name>A0A0J9XJB7_GEOCN</name>
<dbReference type="PRINTS" id="PR00070">
    <property type="entry name" value="DHFR"/>
</dbReference>
<comment type="similarity">
    <text evidence="7">Belongs to the dihydrofolate reductase family.</text>
</comment>
<dbReference type="InterPro" id="IPR017925">
    <property type="entry name" value="DHFR_CS"/>
</dbReference>
<gene>
    <name evidence="9" type="ORF">BN980_GECA18s02342g</name>
</gene>
<reference evidence="9" key="1">
    <citation type="submission" date="2014-03" db="EMBL/GenBank/DDBJ databases">
        <authorList>
            <person name="Casaregola S."/>
        </authorList>
    </citation>
    <scope>NUCLEOTIDE SEQUENCE [LARGE SCALE GENOMIC DNA]</scope>
    <source>
        <strain evidence="9">CLIB 918</strain>
    </source>
</reference>
<evidence type="ECO:0000256" key="5">
    <source>
        <dbReference type="ARBA" id="ARBA00022857"/>
    </source>
</evidence>
<dbReference type="EMBL" id="CCBN010000018">
    <property type="protein sequence ID" value="CDO57101.1"/>
    <property type="molecule type" value="Genomic_DNA"/>
</dbReference>
<proteinExistence type="inferred from homology"/>